<evidence type="ECO:0000313" key="10">
    <source>
        <dbReference type="Proteomes" id="UP001321018"/>
    </source>
</evidence>
<dbReference type="GO" id="GO:0006310">
    <property type="term" value="P:DNA recombination"/>
    <property type="evidence" value="ECO:0007669"/>
    <property type="project" value="UniProtKB-KW"/>
</dbReference>
<keyword evidence="3" id="KW-0238">DNA-binding</keyword>
<sequence length="460" mass="52442">MFEEPNDPFNTSYRYAAYPDEATAREAHRHIDIHRQIRNHALYDKRQADPWNEPSEYTQHKRLTQWKQEWPIYNEVHSKAAQRTITQLHRDQTGLDELTAKGHNTGTLKWKPPREFNSVTYSQSGFELRKKSGQTYVWLSKIGEIPINYHREIPDEYTIKEVALKQEPTGDWFVSFSVDKPWEDMPEKPAVKDIDEDDMVGIDLGVLSFAYTSDGVAYGRVDLDKDYERLAREQRKLQRKDEGSNNYEKQRVKVARVKRRIRRRVLDYQRKLALILVSEYDLIFLEDLSVKEMLESDQSAKNKQDVAWAQFRQILTHAANKHGVHVVPVDARGTTIQCAGCDTSVWKPIWIREHSCPTCGLEVDRDQNASWNVLQDGVELVNAGEAEADTESFGCFEAAYLGNGLAEVTPAETATAVLANGGSFEPLEVSASRVVESGSPTRKQGSPTLKERATAVVASE</sequence>
<dbReference type="Pfam" id="PF01385">
    <property type="entry name" value="OrfB_IS605"/>
    <property type="match status" value="1"/>
</dbReference>
<protein>
    <submittedName>
        <fullName evidence="9">Transposase</fullName>
    </submittedName>
</protein>
<accession>A0AAP2Z010</accession>
<reference evidence="9" key="1">
    <citation type="submission" date="2022-09" db="EMBL/GenBank/DDBJ databases">
        <title>Enrichment on poylsaccharides allowed isolation of novel metabolic and taxonomic groups of Haloarchaea.</title>
        <authorList>
            <person name="Sorokin D.Y."/>
            <person name="Elcheninov A.G."/>
            <person name="Khizhniak T.V."/>
            <person name="Kolganova T.V."/>
            <person name="Kublanov I.V."/>
        </authorList>
    </citation>
    <scope>NUCLEOTIDE SEQUENCE</scope>
    <source>
        <strain evidence="9">AArc-xg1-1</strain>
    </source>
</reference>
<comment type="caution">
    <text evidence="9">The sequence shown here is derived from an EMBL/GenBank/DDBJ whole genome shotgun (WGS) entry which is preliminary data.</text>
</comment>
<dbReference type="NCBIfam" id="TIGR01766">
    <property type="entry name" value="IS200/IS605 family accessory protein TnpB-like domain"/>
    <property type="match status" value="1"/>
</dbReference>
<keyword evidence="5" id="KW-0175">Coiled coil</keyword>
<comment type="similarity">
    <text evidence="1">In the C-terminal section; belongs to the transposase 35 family.</text>
</comment>
<evidence type="ECO:0000256" key="2">
    <source>
        <dbReference type="ARBA" id="ARBA00022578"/>
    </source>
</evidence>
<dbReference type="InterPro" id="IPR001959">
    <property type="entry name" value="Transposase"/>
</dbReference>
<gene>
    <name evidence="9" type="ORF">OB960_15345</name>
</gene>
<evidence type="ECO:0000256" key="3">
    <source>
        <dbReference type="ARBA" id="ARBA00023125"/>
    </source>
</evidence>
<evidence type="ECO:0000259" key="7">
    <source>
        <dbReference type="Pfam" id="PF01385"/>
    </source>
</evidence>
<evidence type="ECO:0000259" key="8">
    <source>
        <dbReference type="Pfam" id="PF07282"/>
    </source>
</evidence>
<dbReference type="Proteomes" id="UP001321018">
    <property type="component" value="Unassembled WGS sequence"/>
</dbReference>
<evidence type="ECO:0000256" key="1">
    <source>
        <dbReference type="ARBA" id="ARBA00008761"/>
    </source>
</evidence>
<feature type="domain" description="Cas12f1-like TNB" evidence="8">
    <location>
        <begin position="308"/>
        <end position="373"/>
    </location>
</feature>
<feature type="compositionally biased region" description="Polar residues" evidence="6">
    <location>
        <begin position="438"/>
        <end position="447"/>
    </location>
</feature>
<dbReference type="Pfam" id="PF07282">
    <property type="entry name" value="Cas12f1-like_TNB"/>
    <property type="match status" value="1"/>
</dbReference>
<organism evidence="9 10">
    <name type="scientific">Natronoglomus mannanivorans</name>
    <dbReference type="NCBI Taxonomy" id="2979990"/>
    <lineage>
        <taxon>Archaea</taxon>
        <taxon>Methanobacteriati</taxon>
        <taxon>Methanobacteriota</taxon>
        <taxon>Stenosarchaea group</taxon>
        <taxon>Halobacteria</taxon>
        <taxon>Halobacteriales</taxon>
        <taxon>Natrialbaceae</taxon>
        <taxon>Natronoglomus</taxon>
    </lineage>
</organism>
<keyword evidence="4" id="KW-0233">DNA recombination</keyword>
<feature type="coiled-coil region" evidence="5">
    <location>
        <begin position="220"/>
        <end position="250"/>
    </location>
</feature>
<dbReference type="EMBL" id="JAOPKA010000010">
    <property type="protein sequence ID" value="MCU4742767.1"/>
    <property type="molecule type" value="Genomic_DNA"/>
</dbReference>
<keyword evidence="2" id="KW-0815">Transposition</keyword>
<name>A0AAP2Z010_9EURY</name>
<dbReference type="AlphaFoldDB" id="A0AAP2Z010"/>
<proteinExistence type="inferred from homology"/>
<evidence type="ECO:0000256" key="4">
    <source>
        <dbReference type="ARBA" id="ARBA00023172"/>
    </source>
</evidence>
<evidence type="ECO:0000313" key="9">
    <source>
        <dbReference type="EMBL" id="MCU4742767.1"/>
    </source>
</evidence>
<feature type="domain" description="Probable transposase IS891/IS1136/IS1341" evidence="7">
    <location>
        <begin position="196"/>
        <end position="296"/>
    </location>
</feature>
<dbReference type="RefSeq" id="WP_338004583.1">
    <property type="nucleotide sequence ID" value="NZ_JAOPKA010000010.1"/>
</dbReference>
<evidence type="ECO:0000256" key="6">
    <source>
        <dbReference type="SAM" id="MobiDB-lite"/>
    </source>
</evidence>
<dbReference type="InterPro" id="IPR010095">
    <property type="entry name" value="Cas12f1-like_TNB"/>
</dbReference>
<feature type="region of interest" description="Disordered" evidence="6">
    <location>
        <begin position="431"/>
        <end position="460"/>
    </location>
</feature>
<evidence type="ECO:0000256" key="5">
    <source>
        <dbReference type="SAM" id="Coils"/>
    </source>
</evidence>
<dbReference type="NCBIfam" id="NF040570">
    <property type="entry name" value="guided_TnpB"/>
    <property type="match status" value="1"/>
</dbReference>
<dbReference type="GO" id="GO:0032196">
    <property type="term" value="P:transposition"/>
    <property type="evidence" value="ECO:0007669"/>
    <property type="project" value="UniProtKB-KW"/>
</dbReference>
<dbReference type="GO" id="GO:0003677">
    <property type="term" value="F:DNA binding"/>
    <property type="evidence" value="ECO:0007669"/>
    <property type="project" value="UniProtKB-KW"/>
</dbReference>